<dbReference type="PROSITE" id="PS50082">
    <property type="entry name" value="WD_REPEATS_2"/>
    <property type="match status" value="3"/>
</dbReference>
<evidence type="ECO:0000259" key="6">
    <source>
        <dbReference type="Pfam" id="PF24883"/>
    </source>
</evidence>
<dbReference type="InterPro" id="IPR015943">
    <property type="entry name" value="WD40/YVTN_repeat-like_dom_sf"/>
</dbReference>
<feature type="domain" description="IFT122 first beta-propeller" evidence="5">
    <location>
        <begin position="1171"/>
        <end position="1362"/>
    </location>
</feature>
<dbReference type="Pfam" id="PF24883">
    <property type="entry name" value="NPHP3_N"/>
    <property type="match status" value="1"/>
</dbReference>
<evidence type="ECO:0000256" key="1">
    <source>
        <dbReference type="ARBA" id="ARBA00019442"/>
    </source>
</evidence>
<feature type="repeat" description="WD" evidence="4">
    <location>
        <begin position="896"/>
        <end position="927"/>
    </location>
</feature>
<dbReference type="Pfam" id="PF00400">
    <property type="entry name" value="WD40"/>
    <property type="match status" value="3"/>
</dbReference>
<dbReference type="EMBL" id="CABFNS010000901">
    <property type="protein sequence ID" value="VUC35023.1"/>
    <property type="molecule type" value="Genomic_DNA"/>
</dbReference>
<dbReference type="Gene3D" id="3.40.50.300">
    <property type="entry name" value="P-loop containing nucleotide triphosphate hydrolases"/>
    <property type="match status" value="1"/>
</dbReference>
<name>A0ABY6UUW6_BIOOC</name>
<dbReference type="SUPFAM" id="SSF50978">
    <property type="entry name" value="WD40 repeat-like"/>
    <property type="match status" value="1"/>
</dbReference>
<dbReference type="CDD" id="cd00200">
    <property type="entry name" value="WD40"/>
    <property type="match status" value="1"/>
</dbReference>
<keyword evidence="3" id="KW-0677">Repeat</keyword>
<dbReference type="PANTHER" id="PTHR19848:SF8">
    <property type="entry name" value="F-BOX AND WD REPEAT DOMAIN CONTAINING 7"/>
    <property type="match status" value="1"/>
</dbReference>
<dbReference type="PROSITE" id="PS50294">
    <property type="entry name" value="WD_REPEATS_REGION"/>
    <property type="match status" value="2"/>
</dbReference>
<dbReference type="Proteomes" id="UP000766486">
    <property type="component" value="Unassembled WGS sequence"/>
</dbReference>
<feature type="domain" description="Nephrocystin 3-like N-terminal" evidence="6">
    <location>
        <begin position="175"/>
        <end position="337"/>
    </location>
</feature>
<dbReference type="PROSITE" id="PS00678">
    <property type="entry name" value="WD_REPEATS_1"/>
    <property type="match status" value="1"/>
</dbReference>
<dbReference type="PRINTS" id="PR00320">
    <property type="entry name" value="GPROTEINBRPT"/>
</dbReference>
<accession>A0ABY6UUW6</accession>
<dbReference type="Gene3D" id="2.130.10.10">
    <property type="entry name" value="YVTN repeat-like/Quinoprotein amine dehydrogenase"/>
    <property type="match status" value="4"/>
</dbReference>
<proteinExistence type="predicted"/>
<organism evidence="7 8">
    <name type="scientific">Bionectria ochroleuca</name>
    <name type="common">Gliocladium roseum</name>
    <dbReference type="NCBI Taxonomy" id="29856"/>
    <lineage>
        <taxon>Eukaryota</taxon>
        <taxon>Fungi</taxon>
        <taxon>Dikarya</taxon>
        <taxon>Ascomycota</taxon>
        <taxon>Pezizomycotina</taxon>
        <taxon>Sordariomycetes</taxon>
        <taxon>Hypocreomycetidae</taxon>
        <taxon>Hypocreales</taxon>
        <taxon>Bionectriaceae</taxon>
        <taxon>Clonostachys</taxon>
    </lineage>
</organism>
<reference evidence="7 8" key="1">
    <citation type="submission" date="2019-06" db="EMBL/GenBank/DDBJ databases">
        <authorList>
            <person name="Broberg M."/>
        </authorList>
    </citation>
    <scope>NUCLEOTIDE SEQUENCE [LARGE SCALE GENOMIC DNA]</scope>
</reference>
<keyword evidence="8" id="KW-1185">Reference proteome</keyword>
<evidence type="ECO:0000313" key="8">
    <source>
        <dbReference type="Proteomes" id="UP000766486"/>
    </source>
</evidence>
<dbReference type="SUPFAM" id="SSF50998">
    <property type="entry name" value="Quinoprotein alcohol dehydrogenase-like"/>
    <property type="match status" value="1"/>
</dbReference>
<evidence type="ECO:0000259" key="5">
    <source>
        <dbReference type="Pfam" id="PF23381"/>
    </source>
</evidence>
<dbReference type="PANTHER" id="PTHR19848">
    <property type="entry name" value="WD40 REPEAT PROTEIN"/>
    <property type="match status" value="1"/>
</dbReference>
<dbReference type="InterPro" id="IPR036322">
    <property type="entry name" value="WD40_repeat_dom_sf"/>
</dbReference>
<evidence type="ECO:0000256" key="3">
    <source>
        <dbReference type="ARBA" id="ARBA00022737"/>
    </source>
</evidence>
<dbReference type="InterPro" id="IPR027417">
    <property type="entry name" value="P-loop_NTPase"/>
</dbReference>
<protein>
    <recommendedName>
        <fullName evidence="1">Intraflagellar transport protein 122 homolog</fullName>
    </recommendedName>
</protein>
<dbReference type="InterPro" id="IPR020472">
    <property type="entry name" value="WD40_PAC1"/>
</dbReference>
<feature type="repeat" description="WD" evidence="4">
    <location>
        <begin position="1206"/>
        <end position="1247"/>
    </location>
</feature>
<gene>
    <name evidence="7" type="ORF">CLO192961_LOCUS401126</name>
</gene>
<dbReference type="SMART" id="SM00320">
    <property type="entry name" value="WD40"/>
    <property type="match status" value="9"/>
</dbReference>
<feature type="repeat" description="WD" evidence="4">
    <location>
        <begin position="1013"/>
        <end position="1054"/>
    </location>
</feature>
<dbReference type="InterPro" id="IPR011047">
    <property type="entry name" value="Quinoprotein_ADH-like_sf"/>
</dbReference>
<keyword evidence="2 4" id="KW-0853">WD repeat</keyword>
<evidence type="ECO:0000256" key="2">
    <source>
        <dbReference type="ARBA" id="ARBA00022574"/>
    </source>
</evidence>
<dbReference type="InterPro" id="IPR019775">
    <property type="entry name" value="WD40_repeat_CS"/>
</dbReference>
<dbReference type="InterPro" id="IPR056153">
    <property type="entry name" value="Beta-prop_IFT122_1st"/>
</dbReference>
<comment type="caution">
    <text evidence="7">The sequence shown here is derived from an EMBL/GenBank/DDBJ whole genome shotgun (WGS) entry which is preliminary data.</text>
</comment>
<dbReference type="InterPro" id="IPR056884">
    <property type="entry name" value="NPHP3-like_N"/>
</dbReference>
<evidence type="ECO:0000256" key="4">
    <source>
        <dbReference type="PROSITE-ProRule" id="PRU00221"/>
    </source>
</evidence>
<dbReference type="InterPro" id="IPR001680">
    <property type="entry name" value="WD40_rpt"/>
</dbReference>
<dbReference type="SUPFAM" id="SSF52540">
    <property type="entry name" value="P-loop containing nucleoside triphosphate hydrolases"/>
    <property type="match status" value="1"/>
</dbReference>
<evidence type="ECO:0000313" key="7">
    <source>
        <dbReference type="EMBL" id="VUC35023.1"/>
    </source>
</evidence>
<sequence>MAETLGLVSSIITVVELFGKIAVHCSVYCADMKSASSEVRQIIDEASRLGSTLNDVERLLDGPNGASIGSSPNIQRTVDECKTQMKELDAKLERGTILNKIKWPLNKGEVAAILHKMQRYRQDITLNLQVNQTALIHDVHQDFILAKLRTVEQATFDSQTEAGNKTCYAGTRTEILDQIMAWGSTNDGECIFWLNGKAGTGKSTISRTASQRLESKGMLGASFFFKRGEGDRGRAIYLFPTLIAQLVHHVPALAPYVRDEIERNPGIHDKAIKQQFDKLISTPISKLPDSSPRRKLVVVIDALDECDDLDHIRLILHLFSETKHFKALQLRFLLTSRPELPIRLGFEDIRGKYEDVILDEIPQPIIEKDISIFLKYELARIRDDYNKFIKAERQLPPDWPGQRDLQRLVNMSIPLFIFAATACLFIQDRRLGGPKNQLAGMLERQGLSELDRTYVPVLDRLLYGLHSARKQEVVERFSQVVGSIVILADPLSTTALSRLLGISLDSVEDQLSLLHSVLNVPVDSNAPVKLLHLSFRDFLVDPEKRLKPKEYPFNIDETKIHQRLAEQCLKLLFCKDNLRRDICGLRKPGKPRSEIAMSTIQAELPPEVQYACRYWIYHLKAGNSSICDGSLVDRFLTRHLLHWLEALSIIGCISESIDIVHDLLDLLNPAASNKMGLYLDDIRRFILTNHALIDAYPLQVYHSGLIYAPEKSIVRKVFSNQLPTWISQLPVMNLNWNACLMTLEASDGNVGLICFSLDSRRLASVHEIHIRVWDAMTGRLLHTLGDCLPETPDLSDSFSETSDLSGVISALSFSPDGKRLFSYASTETHGEIQIWDTATGCRAKTISIGCCHCPAHFSHNSAWIAIIAGDDIELWDIDSSTCFRKFGIQGWHLSHVAFTPDDSRLISSSYGGIIKVWDTANGACMQTLPHNRASLSPFACVAVSHDGRFLASGSRDDMKIWDITTGTYHQTMTSPGRNYSSVAFSPDDSWLVSKASKCLWVWDTKSGECIQALLGHKGIIKSVSISPDGTRMASGSSDRTVKIWDAAFGRLSTAPDGDSDGGMNIPRWVTTVKCSLAVSPDGSMLASYFRSSNSVNLWDTMSGDCLNTVRLNWVLDADKKSAVTISHDKSRLLMRPFRRENEIHIWDIAAGTCIRKISLVGGSSNRVGENYIDWHTLSPDDNWLAMGFSKTICVWDTGSGACLMTFNGHDDSVNCGAFSRDKARLASGSIDKTVKIWDTSDGTCLSTIQHQDSVRSVCFSQDMRFVASTTGWAITIWGPTGLSFLEPKAYLNTLRFSEDDQYLVTDFGSIAWKESLNSHSASVPSKAQFRGYGLSPDKDWITWNGENVLWIPFEHRRESDDVVISSRTLMFAMPDCRYQQICFSPDEDPPS</sequence>
<dbReference type="Pfam" id="PF23381">
    <property type="entry name" value="Beta-prop_IFT122_1st"/>
    <property type="match status" value="1"/>
</dbReference>